<reference evidence="1" key="1">
    <citation type="submission" date="2021-06" db="EMBL/GenBank/DDBJ databases">
        <authorList>
            <person name="Kallberg Y."/>
            <person name="Tangrot J."/>
            <person name="Rosling A."/>
        </authorList>
    </citation>
    <scope>NUCLEOTIDE SEQUENCE</scope>
    <source>
        <strain evidence="1">28 12/20/2015</strain>
    </source>
</reference>
<organism evidence="1 2">
    <name type="scientific">Cetraspora pellucida</name>
    <dbReference type="NCBI Taxonomy" id="1433469"/>
    <lineage>
        <taxon>Eukaryota</taxon>
        <taxon>Fungi</taxon>
        <taxon>Fungi incertae sedis</taxon>
        <taxon>Mucoromycota</taxon>
        <taxon>Glomeromycotina</taxon>
        <taxon>Glomeromycetes</taxon>
        <taxon>Diversisporales</taxon>
        <taxon>Gigasporaceae</taxon>
        <taxon>Cetraspora</taxon>
    </lineage>
</organism>
<proteinExistence type="predicted"/>
<dbReference type="EMBL" id="CAJVPW010002190">
    <property type="protein sequence ID" value="CAG8500984.1"/>
    <property type="molecule type" value="Genomic_DNA"/>
</dbReference>
<dbReference type="Proteomes" id="UP000789366">
    <property type="component" value="Unassembled WGS sequence"/>
</dbReference>
<name>A0ACA9L0X4_9GLOM</name>
<comment type="caution">
    <text evidence="1">The sequence shown here is derived from an EMBL/GenBank/DDBJ whole genome shotgun (WGS) entry which is preliminary data.</text>
</comment>
<protein>
    <submittedName>
        <fullName evidence="1">10231_t:CDS:1</fullName>
    </submittedName>
</protein>
<evidence type="ECO:0000313" key="1">
    <source>
        <dbReference type="EMBL" id="CAG8500984.1"/>
    </source>
</evidence>
<gene>
    <name evidence="1" type="ORF">SPELUC_LOCUS3013</name>
</gene>
<keyword evidence="2" id="KW-1185">Reference proteome</keyword>
<sequence length="112" mass="12904">MTGVHSEQKRLLGEFDEFLVTVEGKTITSQAVLMIKDGNKKIKVPTEYCKPANIGNHIVRASTNKESNEDCNNDDKSSKEDKYEEENEYVEEEGLISQTYFVFQVLFYKKEN</sequence>
<accession>A0ACA9L0X4</accession>
<evidence type="ECO:0000313" key="2">
    <source>
        <dbReference type="Proteomes" id="UP000789366"/>
    </source>
</evidence>